<dbReference type="GO" id="GO:0006310">
    <property type="term" value="P:DNA recombination"/>
    <property type="evidence" value="ECO:0007669"/>
    <property type="project" value="UniProtKB-KW"/>
</dbReference>
<keyword evidence="7 10" id="KW-0378">Hydrolase</keyword>
<dbReference type="PANTHER" id="PTHR30337">
    <property type="entry name" value="COMPONENT OF ATP-DEPENDENT DSDNA EXONUCLEASE"/>
    <property type="match status" value="1"/>
</dbReference>
<dbReference type="NCBIfam" id="NF041753">
    <property type="entry name" value="sbcd_Staph"/>
    <property type="match status" value="1"/>
</dbReference>
<dbReference type="Gene3D" id="3.60.21.10">
    <property type="match status" value="1"/>
</dbReference>
<dbReference type="RefSeq" id="WP_107533128.1">
    <property type="nucleotide sequence ID" value="NZ_PZEV01000042.1"/>
</dbReference>
<evidence type="ECO:0000313" key="14">
    <source>
        <dbReference type="Proteomes" id="UP000240717"/>
    </source>
</evidence>
<keyword evidence="5 10" id="KW-0540">Nuclease</keyword>
<dbReference type="InterPro" id="IPR053381">
    <property type="entry name" value="SbcCD_nuclease"/>
</dbReference>
<sequence length="374" mass="43421">MKVIHTADWHLGRILNGKQLLEDQRYVLDQFINQMKEEKPDIIVIAGDLYDTTYPGKDTIKLFEETISKLNIDLKIPIILISGNHDGKERLNYGASWFEHSNLYIRTKLENMTQPIRINGINFYTLPFATVAEVQHYFKDDSIQTHQQALDKCITSMSETLQPQDINVLIGHLTVQGGKTSDSERPLTIGTVETVERKSFNIFDFVMLGHLHHPFSINEDTIKYSGSLLQYSFSEVGQPKGYRVVKFNQKNDIQDYFVPIEPLRKLEIVTGDYQDVIQEKVNVSNKNNYIHFKLRNMAHISDPIINLKQIYPNTLALTNETFEHHEAIQHIEIKKEDDLSIINNFYKTITNEQLTDVQEKKMNQIINDLIRKED</sequence>
<reference evidence="13 14" key="1">
    <citation type="journal article" date="2016" name="Front. Microbiol.">
        <title>Comprehensive Phylogenetic Analysis of Bovine Non-aureus Staphylococci Species Based on Whole-Genome Sequencing.</title>
        <authorList>
            <person name="Naushad S."/>
            <person name="Barkema H.W."/>
            <person name="Luby C."/>
            <person name="Condas L.A."/>
            <person name="Nobrega D.B."/>
            <person name="Carson D.A."/>
            <person name="De Buck J."/>
        </authorList>
    </citation>
    <scope>NUCLEOTIDE SEQUENCE [LARGE SCALE GENOMIC DNA]</scope>
    <source>
        <strain evidence="13 14">SNUC 2993</strain>
    </source>
</reference>
<evidence type="ECO:0000256" key="9">
    <source>
        <dbReference type="ARBA" id="ARBA00023172"/>
    </source>
</evidence>
<dbReference type="PANTHER" id="PTHR30337:SF0">
    <property type="entry name" value="NUCLEASE SBCCD SUBUNIT D"/>
    <property type="match status" value="1"/>
</dbReference>
<dbReference type="CDD" id="cd00840">
    <property type="entry name" value="MPP_Mre11_N"/>
    <property type="match status" value="1"/>
</dbReference>
<dbReference type="SUPFAM" id="SSF56300">
    <property type="entry name" value="Metallo-dependent phosphatases"/>
    <property type="match status" value="1"/>
</dbReference>
<keyword evidence="6 10" id="KW-0255">Endonuclease</keyword>
<evidence type="ECO:0000256" key="4">
    <source>
        <dbReference type="ARBA" id="ARBA00022705"/>
    </source>
</evidence>
<keyword evidence="4 10" id="KW-0235">DNA replication</keyword>
<dbReference type="InterPro" id="IPR050535">
    <property type="entry name" value="DNA_Repair-Maintenance_Comp"/>
</dbReference>
<evidence type="ECO:0000259" key="11">
    <source>
        <dbReference type="Pfam" id="PF00149"/>
    </source>
</evidence>
<dbReference type="Pfam" id="PF12320">
    <property type="entry name" value="SbcD_C"/>
    <property type="match status" value="1"/>
</dbReference>
<evidence type="ECO:0000259" key="12">
    <source>
        <dbReference type="Pfam" id="PF12320"/>
    </source>
</evidence>
<feature type="domain" description="Nuclease SbcCD subunit D C-terminal" evidence="12">
    <location>
        <begin position="263"/>
        <end position="347"/>
    </location>
</feature>
<dbReference type="Proteomes" id="UP000240717">
    <property type="component" value="Unassembled WGS sequence"/>
</dbReference>
<proteinExistence type="inferred from homology"/>
<evidence type="ECO:0000256" key="2">
    <source>
        <dbReference type="ARBA" id="ARBA00011322"/>
    </source>
</evidence>
<protein>
    <recommendedName>
        <fullName evidence="3 10">Nuclease SbcCD subunit D</fullName>
    </recommendedName>
</protein>
<evidence type="ECO:0000313" key="13">
    <source>
        <dbReference type="EMBL" id="PTI49979.1"/>
    </source>
</evidence>
<dbReference type="InterPro" id="IPR026843">
    <property type="entry name" value="SbcD_C"/>
</dbReference>
<dbReference type="GO" id="GO:0006260">
    <property type="term" value="P:DNA replication"/>
    <property type="evidence" value="ECO:0007669"/>
    <property type="project" value="UniProtKB-KW"/>
</dbReference>
<evidence type="ECO:0000256" key="6">
    <source>
        <dbReference type="ARBA" id="ARBA00022759"/>
    </source>
</evidence>
<evidence type="ECO:0000256" key="3">
    <source>
        <dbReference type="ARBA" id="ARBA00013365"/>
    </source>
</evidence>
<dbReference type="STRING" id="1194526.A284_06900"/>
<dbReference type="Pfam" id="PF00149">
    <property type="entry name" value="Metallophos"/>
    <property type="match status" value="1"/>
</dbReference>
<evidence type="ECO:0000256" key="7">
    <source>
        <dbReference type="ARBA" id="ARBA00022801"/>
    </source>
</evidence>
<comment type="caution">
    <text evidence="13">The sequence shown here is derived from an EMBL/GenBank/DDBJ whole genome shotgun (WGS) entry which is preliminary data.</text>
</comment>
<dbReference type="InterPro" id="IPR029052">
    <property type="entry name" value="Metallo-depent_PP-like"/>
</dbReference>
<dbReference type="EMBL" id="PZEV01000042">
    <property type="protein sequence ID" value="PTI49979.1"/>
    <property type="molecule type" value="Genomic_DNA"/>
</dbReference>
<feature type="domain" description="Calcineurin-like phosphoesterase" evidence="11">
    <location>
        <begin position="1"/>
        <end position="214"/>
    </location>
</feature>
<evidence type="ECO:0000256" key="10">
    <source>
        <dbReference type="RuleBase" id="RU363069"/>
    </source>
</evidence>
<name>A0A2T4PYD3_STAWA</name>
<evidence type="ECO:0000256" key="8">
    <source>
        <dbReference type="ARBA" id="ARBA00022839"/>
    </source>
</evidence>
<dbReference type="InterPro" id="IPR004593">
    <property type="entry name" value="SbcD"/>
</dbReference>
<dbReference type="InterPro" id="IPR004843">
    <property type="entry name" value="Calcineurin-like_PHP"/>
</dbReference>
<dbReference type="NCBIfam" id="TIGR00619">
    <property type="entry name" value="sbcd"/>
    <property type="match status" value="1"/>
</dbReference>
<keyword evidence="8 10" id="KW-0269">Exonuclease</keyword>
<dbReference type="InterPro" id="IPR041796">
    <property type="entry name" value="Mre11_N"/>
</dbReference>
<comment type="similarity">
    <text evidence="1 10">Belongs to the SbcD family.</text>
</comment>
<comment type="subunit">
    <text evidence="2 10">Heterodimer of SbcC and SbcD.</text>
</comment>
<dbReference type="GO" id="GO:0004519">
    <property type="term" value="F:endonuclease activity"/>
    <property type="evidence" value="ECO:0007669"/>
    <property type="project" value="UniProtKB-KW"/>
</dbReference>
<evidence type="ECO:0000256" key="1">
    <source>
        <dbReference type="ARBA" id="ARBA00010555"/>
    </source>
</evidence>
<dbReference type="AlphaFoldDB" id="A0A2T4PYD3"/>
<dbReference type="GO" id="GO:0008408">
    <property type="term" value="F:3'-5' exonuclease activity"/>
    <property type="evidence" value="ECO:0007669"/>
    <property type="project" value="InterPro"/>
</dbReference>
<organism evidence="13 14">
    <name type="scientific">Staphylococcus warneri</name>
    <dbReference type="NCBI Taxonomy" id="1292"/>
    <lineage>
        <taxon>Bacteria</taxon>
        <taxon>Bacillati</taxon>
        <taxon>Bacillota</taxon>
        <taxon>Bacilli</taxon>
        <taxon>Bacillales</taxon>
        <taxon>Staphylococcaceae</taxon>
        <taxon>Staphylococcus</taxon>
    </lineage>
</organism>
<evidence type="ECO:0000256" key="5">
    <source>
        <dbReference type="ARBA" id="ARBA00022722"/>
    </source>
</evidence>
<gene>
    <name evidence="10" type="primary">sbcD</name>
    <name evidence="13" type="ORF">BU085_10510</name>
</gene>
<accession>A0A2T4PYD3</accession>
<comment type="function">
    <text evidence="10">SbcCD cleaves DNA hairpin structures. These structures can inhibit DNA replication and are intermediates in certain DNA recombination reactions. The complex acts as a 3'-&gt;5' double strand exonuclease that can open hairpins. It also has a 5' single-strand endonuclease activity.</text>
</comment>
<keyword evidence="9 10" id="KW-0233">DNA recombination</keyword>